<dbReference type="EMBL" id="JBAHYK010000313">
    <property type="protein sequence ID" value="KAL0575350.1"/>
    <property type="molecule type" value="Genomic_DNA"/>
</dbReference>
<feature type="domain" description="Peptidase S33 tripeptidyl aminopeptidase-like C-terminal" evidence="5">
    <location>
        <begin position="414"/>
        <end position="515"/>
    </location>
</feature>
<accession>A0ABR3FJ78</accession>
<gene>
    <name evidence="6" type="ORF">V5O48_006629</name>
</gene>
<dbReference type="InterPro" id="IPR013595">
    <property type="entry name" value="Pept_S33_TAP-like_C"/>
</dbReference>
<sequence length="548" mass="58522">MITIKSVSLALLLNALVSAQSAPPTFDWNTITPDKNLSWSDCYEQPVQCARLEVPLNYSQPDDGKTTAIAIIKYPAAANESTGGPIFFNPGGPGGSGVDLVLQGAPRLQQIVGTQFDIVSFDPRGIGLSTPNITIFNSPEEKAQFFSDEASDMNSTATALDEEWERFQTFGKLAVERDTDGFLSHVSTDNVARDLLHMAEAMGQEKVQFWGLSYGTVIGTIFATMFPDRVGRFVVDGCLDMDGYLGNDLKSQMVDADTAMQMFYDDCFAAGPESCPFHAGSSSSEIASRLQALYESLRANPVEVQTELGNATITYDVLRQTVFTALSQPALFQPLSLGLTELEKGNGTIVAQILYVFADPALLFSVGLTRQCSATSLESENPEGFVGVECSDAVPLDWDATELRKYMAGINSTFAGMVAVPVMARCAGWQVHPESRFKGPVGANTDAPLLFIGNTADPLTPLSAAQKNQAAFPGSGLLTQDSPGHTSLAASSSCTVQAVAAYFANGTLPEEGTVCSLDKGLFAPASENSTGAVNARRSVSELVRRYAF</sequence>
<evidence type="ECO:0000256" key="2">
    <source>
        <dbReference type="ARBA" id="ARBA00022801"/>
    </source>
</evidence>
<evidence type="ECO:0000256" key="1">
    <source>
        <dbReference type="ARBA" id="ARBA00010088"/>
    </source>
</evidence>
<evidence type="ECO:0000259" key="4">
    <source>
        <dbReference type="Pfam" id="PF00561"/>
    </source>
</evidence>
<dbReference type="Pfam" id="PF08386">
    <property type="entry name" value="Abhydrolase_4"/>
    <property type="match status" value="1"/>
</dbReference>
<evidence type="ECO:0000259" key="5">
    <source>
        <dbReference type="Pfam" id="PF08386"/>
    </source>
</evidence>
<feature type="signal peptide" evidence="3">
    <location>
        <begin position="1"/>
        <end position="19"/>
    </location>
</feature>
<dbReference type="Gene3D" id="3.40.50.1820">
    <property type="entry name" value="alpha/beta hydrolase"/>
    <property type="match status" value="1"/>
</dbReference>
<reference evidence="6 7" key="1">
    <citation type="submission" date="2024-02" db="EMBL/GenBank/DDBJ databases">
        <title>A draft genome for the cacao thread blight pathogen Marasmius crinis-equi.</title>
        <authorList>
            <person name="Cohen S.P."/>
            <person name="Baruah I.K."/>
            <person name="Amoako-Attah I."/>
            <person name="Bukari Y."/>
            <person name="Meinhardt L.W."/>
            <person name="Bailey B.A."/>
        </authorList>
    </citation>
    <scope>NUCLEOTIDE SEQUENCE [LARGE SCALE GENOMIC DNA]</scope>
    <source>
        <strain evidence="6 7">GH-76</strain>
    </source>
</reference>
<comment type="similarity">
    <text evidence="1">Belongs to the peptidase S33 family.</text>
</comment>
<organism evidence="6 7">
    <name type="scientific">Marasmius crinis-equi</name>
    <dbReference type="NCBI Taxonomy" id="585013"/>
    <lineage>
        <taxon>Eukaryota</taxon>
        <taxon>Fungi</taxon>
        <taxon>Dikarya</taxon>
        <taxon>Basidiomycota</taxon>
        <taxon>Agaricomycotina</taxon>
        <taxon>Agaricomycetes</taxon>
        <taxon>Agaricomycetidae</taxon>
        <taxon>Agaricales</taxon>
        <taxon>Marasmiineae</taxon>
        <taxon>Marasmiaceae</taxon>
        <taxon>Marasmius</taxon>
    </lineage>
</organism>
<feature type="chain" id="PRO_5047168479" evidence="3">
    <location>
        <begin position="20"/>
        <end position="548"/>
    </location>
</feature>
<dbReference type="InterPro" id="IPR000073">
    <property type="entry name" value="AB_hydrolase_1"/>
</dbReference>
<comment type="caution">
    <text evidence="6">The sequence shown here is derived from an EMBL/GenBank/DDBJ whole genome shotgun (WGS) entry which is preliminary data.</text>
</comment>
<evidence type="ECO:0000313" key="6">
    <source>
        <dbReference type="EMBL" id="KAL0575350.1"/>
    </source>
</evidence>
<name>A0ABR3FJ78_9AGAR</name>
<evidence type="ECO:0000313" key="7">
    <source>
        <dbReference type="Proteomes" id="UP001465976"/>
    </source>
</evidence>
<dbReference type="InterPro" id="IPR029058">
    <property type="entry name" value="AB_hydrolase_fold"/>
</dbReference>
<dbReference type="InterPro" id="IPR051601">
    <property type="entry name" value="Serine_prot/Carboxylest_S33"/>
</dbReference>
<dbReference type="PANTHER" id="PTHR43248:SF25">
    <property type="entry name" value="AB HYDROLASE-1 DOMAIN-CONTAINING PROTEIN-RELATED"/>
    <property type="match status" value="1"/>
</dbReference>
<evidence type="ECO:0000256" key="3">
    <source>
        <dbReference type="SAM" id="SignalP"/>
    </source>
</evidence>
<feature type="domain" description="AB hydrolase-1" evidence="4">
    <location>
        <begin position="85"/>
        <end position="268"/>
    </location>
</feature>
<protein>
    <submittedName>
        <fullName evidence="6">Uncharacterized protein</fullName>
    </submittedName>
</protein>
<keyword evidence="2" id="KW-0378">Hydrolase</keyword>
<keyword evidence="3" id="KW-0732">Signal</keyword>
<dbReference type="Proteomes" id="UP001465976">
    <property type="component" value="Unassembled WGS sequence"/>
</dbReference>
<proteinExistence type="inferred from homology"/>
<keyword evidence="7" id="KW-1185">Reference proteome</keyword>
<dbReference type="Pfam" id="PF00561">
    <property type="entry name" value="Abhydrolase_1"/>
    <property type="match status" value="1"/>
</dbReference>
<dbReference type="SUPFAM" id="SSF53474">
    <property type="entry name" value="alpha/beta-Hydrolases"/>
    <property type="match status" value="1"/>
</dbReference>
<dbReference type="PANTHER" id="PTHR43248">
    <property type="entry name" value="2-SUCCINYL-6-HYDROXY-2,4-CYCLOHEXADIENE-1-CARBOXYLATE SYNTHASE"/>
    <property type="match status" value="1"/>
</dbReference>